<reference evidence="3" key="1">
    <citation type="journal article" date="2019" name="Int. J. Syst. Evol. Microbiol.">
        <title>The Global Catalogue of Microorganisms (GCM) 10K type strain sequencing project: providing services to taxonomists for standard genome sequencing and annotation.</title>
        <authorList>
            <consortium name="The Broad Institute Genomics Platform"/>
            <consortium name="The Broad Institute Genome Sequencing Center for Infectious Disease"/>
            <person name="Wu L."/>
            <person name="Ma J."/>
        </authorList>
    </citation>
    <scope>NUCLEOTIDE SEQUENCE [LARGE SCALE GENOMIC DNA]</scope>
    <source>
        <strain evidence="3">TISTR 2466</strain>
    </source>
</reference>
<dbReference type="PANTHER" id="PTHR35024">
    <property type="entry name" value="HYPOTHETICAL CYTOSOLIC PROTEIN"/>
    <property type="match status" value="1"/>
</dbReference>
<evidence type="ECO:0000256" key="1">
    <source>
        <dbReference type="ARBA" id="ARBA00044755"/>
    </source>
</evidence>
<gene>
    <name evidence="2" type="ORF">ACFSUE_13455</name>
</gene>
<name>A0ABW5S663_9BACL</name>
<dbReference type="InterPro" id="IPR007607">
    <property type="entry name" value="BacA/B"/>
</dbReference>
<keyword evidence="3" id="KW-1185">Reference proteome</keyword>
<evidence type="ECO:0000313" key="3">
    <source>
        <dbReference type="Proteomes" id="UP001597399"/>
    </source>
</evidence>
<sequence>MAEEKKNLSILGSGSASGGCYEDVKISGSGKIQGDLICNSVTINGSGLIGGDVKAADVVISGSAVIEKRFIAESITVNGSCKAKGDVSGERIQISGRAKVLGAIHSERCTVSGILSVDGDLEAEEFVAEGPVKIGGLCSAERIDMTLSGMASHIKEIGCGILTVRRRFVPALLEPLLTAFGRKKLIADTIEGDHIALEDTEAKVVRGNHVSIGAGCSIGRVYYKSEYKKDDKATVRSAVKE</sequence>
<dbReference type="PROSITE" id="PS51257">
    <property type="entry name" value="PROKAR_LIPOPROTEIN"/>
    <property type="match status" value="1"/>
</dbReference>
<protein>
    <submittedName>
        <fullName evidence="2">Polymer-forming cytoskeletal protein</fullName>
    </submittedName>
</protein>
<dbReference type="PANTHER" id="PTHR35024:SF4">
    <property type="entry name" value="POLYMER-FORMING CYTOSKELETAL PROTEIN"/>
    <property type="match status" value="1"/>
</dbReference>
<organism evidence="2 3">
    <name type="scientific">Sporolactobacillus shoreicorticis</name>
    <dbReference type="NCBI Taxonomy" id="1923877"/>
    <lineage>
        <taxon>Bacteria</taxon>
        <taxon>Bacillati</taxon>
        <taxon>Bacillota</taxon>
        <taxon>Bacilli</taxon>
        <taxon>Bacillales</taxon>
        <taxon>Sporolactobacillaceae</taxon>
        <taxon>Sporolactobacillus</taxon>
    </lineage>
</organism>
<accession>A0ABW5S663</accession>
<comment type="caution">
    <text evidence="2">The sequence shown here is derived from an EMBL/GenBank/DDBJ whole genome shotgun (WGS) entry which is preliminary data.</text>
</comment>
<dbReference type="Proteomes" id="UP001597399">
    <property type="component" value="Unassembled WGS sequence"/>
</dbReference>
<evidence type="ECO:0000313" key="2">
    <source>
        <dbReference type="EMBL" id="MFD2694622.1"/>
    </source>
</evidence>
<dbReference type="EMBL" id="JBHUMQ010000028">
    <property type="protein sequence ID" value="MFD2694622.1"/>
    <property type="molecule type" value="Genomic_DNA"/>
</dbReference>
<comment type="similarity">
    <text evidence="1">Belongs to the bactofilin family.</text>
</comment>
<proteinExistence type="inferred from homology"/>
<dbReference type="RefSeq" id="WP_253063457.1">
    <property type="nucleotide sequence ID" value="NZ_JAMXWM010000021.1"/>
</dbReference>